<evidence type="ECO:0000256" key="1">
    <source>
        <dbReference type="ARBA" id="ARBA00022670"/>
    </source>
</evidence>
<accession>A0ABT2ER36</accession>
<dbReference type="NCBIfam" id="NF000642">
    <property type="entry name" value="PRK00024.1"/>
    <property type="match status" value="1"/>
</dbReference>
<keyword evidence="9" id="KW-1185">Reference proteome</keyword>
<gene>
    <name evidence="8" type="ORF">M2350_002318</name>
</gene>
<evidence type="ECO:0000256" key="3">
    <source>
        <dbReference type="ARBA" id="ARBA00022801"/>
    </source>
</evidence>
<evidence type="ECO:0000256" key="2">
    <source>
        <dbReference type="ARBA" id="ARBA00022723"/>
    </source>
</evidence>
<dbReference type="SUPFAM" id="SSF102712">
    <property type="entry name" value="JAB1/MPN domain"/>
    <property type="match status" value="1"/>
</dbReference>
<reference evidence="8 9" key="1">
    <citation type="submission" date="2022-08" db="EMBL/GenBank/DDBJ databases">
        <title>Bacterial and archaeal communities from various locations to study Microbial Dark Matter (Phase II).</title>
        <authorList>
            <person name="Stepanauskas R."/>
        </authorList>
    </citation>
    <scope>NUCLEOTIDE SEQUENCE [LARGE SCALE GENOMIC DNA]</scope>
    <source>
        <strain evidence="8 9">PD1</strain>
    </source>
</reference>
<feature type="domain" description="MPN" evidence="7">
    <location>
        <begin position="106"/>
        <end position="228"/>
    </location>
</feature>
<dbReference type="Pfam" id="PF20582">
    <property type="entry name" value="UPF0758_N"/>
    <property type="match status" value="1"/>
</dbReference>
<protein>
    <submittedName>
        <fullName evidence="8">DNA repair protein RadC</fullName>
    </submittedName>
</protein>
<evidence type="ECO:0000256" key="4">
    <source>
        <dbReference type="ARBA" id="ARBA00022833"/>
    </source>
</evidence>
<dbReference type="RefSeq" id="WP_018195552.1">
    <property type="nucleotide sequence ID" value="NZ_CP130454.1"/>
</dbReference>
<keyword evidence="1" id="KW-0645">Protease</keyword>
<comment type="similarity">
    <text evidence="6">Belongs to the UPF0758 family.</text>
</comment>
<dbReference type="PANTHER" id="PTHR30471">
    <property type="entry name" value="DNA REPAIR PROTEIN RADC"/>
    <property type="match status" value="1"/>
</dbReference>
<dbReference type="PROSITE" id="PS01302">
    <property type="entry name" value="UPF0758"/>
    <property type="match status" value="1"/>
</dbReference>
<dbReference type="Pfam" id="PF04002">
    <property type="entry name" value="RadC"/>
    <property type="match status" value="1"/>
</dbReference>
<dbReference type="SUPFAM" id="SSF47781">
    <property type="entry name" value="RuvA domain 2-like"/>
    <property type="match status" value="1"/>
</dbReference>
<dbReference type="InterPro" id="IPR001405">
    <property type="entry name" value="UPF0758"/>
</dbReference>
<evidence type="ECO:0000313" key="9">
    <source>
        <dbReference type="Proteomes" id="UP001204798"/>
    </source>
</evidence>
<dbReference type="Proteomes" id="UP001204798">
    <property type="component" value="Unassembled WGS sequence"/>
</dbReference>
<dbReference type="NCBIfam" id="TIGR00608">
    <property type="entry name" value="radc"/>
    <property type="match status" value="1"/>
</dbReference>
<sequence length="229" mass="25242">MKGRWTLKDLPPEVRPRERLARDGERSLSDAELLAIILRTGSQKETALELAQRLLYQFGGLQGLHQCSLAELAEVKGVGMAKACQIKAAIEIGRRTFESARTEKVTIRSPSDVARLLMSEMRYLDREHLKAVLLNTRNMVLDVVTVSVGTLNASLAHPRECFKEAIRQSAAAVIFVHNHPSGDPTPSPEDISLTRQLVEAGKLLGIEVLDHVIIGDGTFVSLKERGLMS</sequence>
<dbReference type="CDD" id="cd08071">
    <property type="entry name" value="MPN_DUF2466"/>
    <property type="match status" value="1"/>
</dbReference>
<evidence type="ECO:0000313" key="8">
    <source>
        <dbReference type="EMBL" id="MCS3919901.1"/>
    </source>
</evidence>
<keyword evidence="3" id="KW-0378">Hydrolase</keyword>
<evidence type="ECO:0000259" key="7">
    <source>
        <dbReference type="PROSITE" id="PS50249"/>
    </source>
</evidence>
<keyword evidence="4" id="KW-0862">Zinc</keyword>
<dbReference type="InterPro" id="IPR037518">
    <property type="entry name" value="MPN"/>
</dbReference>
<keyword evidence="2" id="KW-0479">Metal-binding</keyword>
<dbReference type="PANTHER" id="PTHR30471:SF3">
    <property type="entry name" value="UPF0758 PROTEIN YEES-RELATED"/>
    <property type="match status" value="1"/>
</dbReference>
<dbReference type="EMBL" id="JANUCP010000004">
    <property type="protein sequence ID" value="MCS3919901.1"/>
    <property type="molecule type" value="Genomic_DNA"/>
</dbReference>
<dbReference type="InterPro" id="IPR046778">
    <property type="entry name" value="UPF0758_N"/>
</dbReference>
<name>A0ABT2ER36_9BACT</name>
<dbReference type="InterPro" id="IPR010994">
    <property type="entry name" value="RuvA_2-like"/>
</dbReference>
<dbReference type="PROSITE" id="PS50249">
    <property type="entry name" value="MPN"/>
    <property type="match status" value="1"/>
</dbReference>
<dbReference type="Gene3D" id="1.10.150.20">
    <property type="entry name" value="5' to 3' exonuclease, C-terminal subdomain"/>
    <property type="match status" value="1"/>
</dbReference>
<evidence type="ECO:0000256" key="5">
    <source>
        <dbReference type="ARBA" id="ARBA00023049"/>
    </source>
</evidence>
<dbReference type="InterPro" id="IPR020891">
    <property type="entry name" value="UPF0758_CS"/>
</dbReference>
<proteinExistence type="inferred from homology"/>
<keyword evidence="5" id="KW-0482">Metalloprotease</keyword>
<evidence type="ECO:0000256" key="6">
    <source>
        <dbReference type="RuleBase" id="RU003797"/>
    </source>
</evidence>
<comment type="caution">
    <text evidence="8">The sequence shown here is derived from an EMBL/GenBank/DDBJ whole genome shotgun (WGS) entry which is preliminary data.</text>
</comment>
<dbReference type="Gene3D" id="3.40.140.10">
    <property type="entry name" value="Cytidine Deaminase, domain 2"/>
    <property type="match status" value="1"/>
</dbReference>
<dbReference type="InterPro" id="IPR025657">
    <property type="entry name" value="RadC_JAB"/>
</dbReference>
<organism evidence="8 9">
    <name type="scientific">Candidatus Fervidibacter sacchari</name>
    <dbReference type="NCBI Taxonomy" id="1448929"/>
    <lineage>
        <taxon>Bacteria</taxon>
        <taxon>Candidatus Fervidibacterota</taxon>
        <taxon>Candidatus Fervidibacter</taxon>
    </lineage>
</organism>